<gene>
    <name evidence="1" type="ORF">MELLADRAFT_124539</name>
</gene>
<protein>
    <submittedName>
        <fullName evidence="1">Secreted protein</fullName>
    </submittedName>
</protein>
<dbReference type="VEuPathDB" id="FungiDB:MELLADRAFT_124539"/>
<dbReference type="EMBL" id="GL883090">
    <property type="protein sequence ID" value="EGG12710.1"/>
    <property type="molecule type" value="Genomic_DNA"/>
</dbReference>
<keyword evidence="2" id="KW-1185">Reference proteome</keyword>
<dbReference type="KEGG" id="mlr:MELLADRAFT_124539"/>
<name>F4R3Z7_MELLP</name>
<dbReference type="Proteomes" id="UP000001072">
    <property type="component" value="Unassembled WGS sequence"/>
</dbReference>
<proteinExistence type="predicted"/>
<dbReference type="AlphaFoldDB" id="F4R3Z7"/>
<evidence type="ECO:0000313" key="2">
    <source>
        <dbReference type="Proteomes" id="UP000001072"/>
    </source>
</evidence>
<sequence length="77" mass="8440">MLFFKVVIAAVLAATIPASLVQVDQPVTRDVLQRRFVEFTPFMEKRSLPPAPDPNAFKPIAPLPSPPTCEPCEEGCC</sequence>
<accession>F4R3Z7</accession>
<dbReference type="InParanoid" id="F4R3Z7"/>
<organism evidence="2">
    <name type="scientific">Melampsora larici-populina (strain 98AG31 / pathotype 3-4-7)</name>
    <name type="common">Poplar leaf rust fungus</name>
    <dbReference type="NCBI Taxonomy" id="747676"/>
    <lineage>
        <taxon>Eukaryota</taxon>
        <taxon>Fungi</taxon>
        <taxon>Dikarya</taxon>
        <taxon>Basidiomycota</taxon>
        <taxon>Pucciniomycotina</taxon>
        <taxon>Pucciniomycetes</taxon>
        <taxon>Pucciniales</taxon>
        <taxon>Melampsoraceae</taxon>
        <taxon>Melampsora</taxon>
    </lineage>
</organism>
<evidence type="ECO:0000313" key="1">
    <source>
        <dbReference type="EMBL" id="EGG12710.1"/>
    </source>
</evidence>
<dbReference type="HOGENOM" id="CLU_2758313_0_0_1"/>
<dbReference type="GeneID" id="18926826"/>
<reference evidence="2" key="1">
    <citation type="journal article" date="2011" name="Proc. Natl. Acad. Sci. U.S.A.">
        <title>Obligate biotrophy features unraveled by the genomic analysis of rust fungi.</title>
        <authorList>
            <person name="Duplessis S."/>
            <person name="Cuomo C.A."/>
            <person name="Lin Y.-C."/>
            <person name="Aerts A."/>
            <person name="Tisserant E."/>
            <person name="Veneault-Fourrey C."/>
            <person name="Joly D.L."/>
            <person name="Hacquard S."/>
            <person name="Amselem J."/>
            <person name="Cantarel B.L."/>
            <person name="Chiu R."/>
            <person name="Coutinho P.M."/>
            <person name="Feau N."/>
            <person name="Field M."/>
            <person name="Frey P."/>
            <person name="Gelhaye E."/>
            <person name="Goldberg J."/>
            <person name="Grabherr M.G."/>
            <person name="Kodira C.D."/>
            <person name="Kohler A."/>
            <person name="Kuees U."/>
            <person name="Lindquist E.A."/>
            <person name="Lucas S.M."/>
            <person name="Mago R."/>
            <person name="Mauceli E."/>
            <person name="Morin E."/>
            <person name="Murat C."/>
            <person name="Pangilinan J.L."/>
            <person name="Park R."/>
            <person name="Pearson M."/>
            <person name="Quesneville H."/>
            <person name="Rouhier N."/>
            <person name="Sakthikumar S."/>
            <person name="Salamov A.A."/>
            <person name="Schmutz J."/>
            <person name="Selles B."/>
            <person name="Shapiro H."/>
            <person name="Tanguay P."/>
            <person name="Tuskan G.A."/>
            <person name="Henrissat B."/>
            <person name="Van de Peer Y."/>
            <person name="Rouze P."/>
            <person name="Ellis J.G."/>
            <person name="Dodds P.N."/>
            <person name="Schein J.E."/>
            <person name="Zhong S."/>
            <person name="Hamelin R.C."/>
            <person name="Grigoriev I.V."/>
            <person name="Szabo L.J."/>
            <person name="Martin F."/>
        </authorList>
    </citation>
    <scope>NUCLEOTIDE SEQUENCE [LARGE SCALE GENOMIC DNA]</scope>
    <source>
        <strain evidence="2">98AG31 / pathotype 3-4-7</strain>
    </source>
</reference>
<dbReference type="RefSeq" id="XP_007403648.1">
    <property type="nucleotide sequence ID" value="XM_007403586.1"/>
</dbReference>